<dbReference type="AlphaFoldDB" id="A0A931CQS0"/>
<protein>
    <submittedName>
        <fullName evidence="1">Uncharacterized protein</fullName>
    </submittedName>
</protein>
<proteinExistence type="predicted"/>
<reference evidence="1 2" key="1">
    <citation type="submission" date="2020-11" db="EMBL/GenBank/DDBJ databases">
        <title>Arthrobacter antarcticus sp. nov., isolated from Antarctic Soil.</title>
        <authorList>
            <person name="Li J."/>
        </authorList>
    </citation>
    <scope>NUCLEOTIDE SEQUENCE [LARGE SCALE GENOMIC DNA]</scope>
    <source>
        <strain evidence="1 2">Z1-20</strain>
    </source>
</reference>
<dbReference type="Proteomes" id="UP000655366">
    <property type="component" value="Unassembled WGS sequence"/>
</dbReference>
<keyword evidence="2" id="KW-1185">Reference proteome</keyword>
<gene>
    <name evidence="1" type="ORF">IV500_14945</name>
</gene>
<dbReference type="EMBL" id="JADNYM010000020">
    <property type="protein sequence ID" value="MBG0740675.1"/>
    <property type="molecule type" value="Genomic_DNA"/>
</dbReference>
<comment type="caution">
    <text evidence="1">The sequence shown here is derived from an EMBL/GenBank/DDBJ whole genome shotgun (WGS) entry which is preliminary data.</text>
</comment>
<sequence length="112" mass="12014">MAEHPQANAFHHAAELMRNERYWHRNGDEDAEFLRALMDVLKEVSYHLDAIQVLDPAGLSAYGAAAGITIFPGVGKVDAKLILMTAADNVLERLIATGTTARNTGVSKGAPG</sequence>
<organism evidence="1 2">
    <name type="scientific">Arthrobacter terrae</name>
    <dbReference type="NCBI Taxonomy" id="2935737"/>
    <lineage>
        <taxon>Bacteria</taxon>
        <taxon>Bacillati</taxon>
        <taxon>Actinomycetota</taxon>
        <taxon>Actinomycetes</taxon>
        <taxon>Micrococcales</taxon>
        <taxon>Micrococcaceae</taxon>
        <taxon>Arthrobacter</taxon>
    </lineage>
</organism>
<dbReference type="RefSeq" id="WP_196397615.1">
    <property type="nucleotide sequence ID" value="NZ_JADNYM010000020.1"/>
</dbReference>
<evidence type="ECO:0000313" key="2">
    <source>
        <dbReference type="Proteomes" id="UP000655366"/>
    </source>
</evidence>
<accession>A0A931CQS0</accession>
<name>A0A931CQS0_9MICC</name>
<evidence type="ECO:0000313" key="1">
    <source>
        <dbReference type="EMBL" id="MBG0740675.1"/>
    </source>
</evidence>